<dbReference type="SUPFAM" id="SSF49785">
    <property type="entry name" value="Galactose-binding domain-like"/>
    <property type="match status" value="1"/>
</dbReference>
<dbReference type="EMBL" id="JAASRM010000001">
    <property type="protein sequence ID" value="NIK88883.1"/>
    <property type="molecule type" value="Genomic_DNA"/>
</dbReference>
<protein>
    <recommendedName>
        <fullName evidence="4">CBM-cenC domain-containing protein</fullName>
    </recommendedName>
</protein>
<comment type="caution">
    <text evidence="2">The sequence shown here is derived from an EMBL/GenBank/DDBJ whole genome shotgun (WGS) entry which is preliminary data.</text>
</comment>
<dbReference type="Gene3D" id="2.60.120.260">
    <property type="entry name" value="Galactose-binding domain-like"/>
    <property type="match status" value="1"/>
</dbReference>
<feature type="chain" id="PRO_5032423252" description="CBM-cenC domain-containing protein" evidence="1">
    <location>
        <begin position="30"/>
        <end position="196"/>
    </location>
</feature>
<organism evidence="2 3">
    <name type="scientific">Rhizomicrobium palustre</name>
    <dbReference type="NCBI Taxonomy" id="189966"/>
    <lineage>
        <taxon>Bacteria</taxon>
        <taxon>Pseudomonadati</taxon>
        <taxon>Pseudomonadota</taxon>
        <taxon>Alphaproteobacteria</taxon>
        <taxon>Micropepsales</taxon>
        <taxon>Micropepsaceae</taxon>
        <taxon>Rhizomicrobium</taxon>
    </lineage>
</organism>
<proteinExistence type="predicted"/>
<evidence type="ECO:0008006" key="4">
    <source>
        <dbReference type="Google" id="ProtNLM"/>
    </source>
</evidence>
<accession>A0A846MZZ8</accession>
<dbReference type="RefSeq" id="WP_167083018.1">
    <property type="nucleotide sequence ID" value="NZ_BAAADC010000001.1"/>
</dbReference>
<keyword evidence="3" id="KW-1185">Reference proteome</keyword>
<name>A0A846MZZ8_9PROT</name>
<evidence type="ECO:0000313" key="3">
    <source>
        <dbReference type="Proteomes" id="UP000570514"/>
    </source>
</evidence>
<feature type="signal peptide" evidence="1">
    <location>
        <begin position="1"/>
        <end position="29"/>
    </location>
</feature>
<sequence>MILNRHLAKCFLLASAFVFCAIAAGPARADDIMSKAVNDPSVGWSVYGALAKSELIKDPAITGGVAERITLSGKGEHPWDAGASSPLIKPVAAGDVLLLAFWARVQTPATGTDSADITGKLQENTAPYNALGADTPVHIGAKWKLYYVYGTAAKAYAPNTVTASLQLASAQQTVDFGPLFVLNFGPGYDVSKLPKN</sequence>
<keyword evidence="1" id="KW-0732">Signal</keyword>
<evidence type="ECO:0000256" key="1">
    <source>
        <dbReference type="SAM" id="SignalP"/>
    </source>
</evidence>
<dbReference type="InterPro" id="IPR008979">
    <property type="entry name" value="Galactose-bd-like_sf"/>
</dbReference>
<evidence type="ECO:0000313" key="2">
    <source>
        <dbReference type="EMBL" id="NIK88883.1"/>
    </source>
</evidence>
<dbReference type="AlphaFoldDB" id="A0A846MZZ8"/>
<reference evidence="2 3" key="1">
    <citation type="submission" date="2020-03" db="EMBL/GenBank/DDBJ databases">
        <title>Genomic Encyclopedia of Type Strains, Phase IV (KMG-IV): sequencing the most valuable type-strain genomes for metagenomic binning, comparative biology and taxonomic classification.</title>
        <authorList>
            <person name="Goeker M."/>
        </authorList>
    </citation>
    <scope>NUCLEOTIDE SEQUENCE [LARGE SCALE GENOMIC DNA]</scope>
    <source>
        <strain evidence="2 3">DSM 19867</strain>
    </source>
</reference>
<gene>
    <name evidence="2" type="ORF">FHS83_002201</name>
</gene>
<dbReference type="Proteomes" id="UP000570514">
    <property type="component" value="Unassembled WGS sequence"/>
</dbReference>